<feature type="binding site" evidence="5">
    <location>
        <position position="57"/>
    </location>
    <ligand>
        <name>FAD</name>
        <dbReference type="ChEBI" id="CHEBI:57692"/>
    </ligand>
</feature>
<evidence type="ECO:0000256" key="2">
    <source>
        <dbReference type="ARBA" id="ARBA00022827"/>
    </source>
</evidence>
<feature type="domain" description="FAD/NAD(P)-binding" evidence="6">
    <location>
        <begin position="16"/>
        <end position="317"/>
    </location>
</feature>
<evidence type="ECO:0000259" key="6">
    <source>
        <dbReference type="Pfam" id="PF07992"/>
    </source>
</evidence>
<keyword evidence="3 5" id="KW-0521">NADP</keyword>
<dbReference type="EMBL" id="AP025730">
    <property type="protein sequence ID" value="BDI05110.1"/>
    <property type="molecule type" value="Genomic_DNA"/>
</dbReference>
<organism evidence="7 8">
    <name type="scientific">Sphaerotilus microaerophilus</name>
    <dbReference type="NCBI Taxonomy" id="2914710"/>
    <lineage>
        <taxon>Bacteria</taxon>
        <taxon>Pseudomonadati</taxon>
        <taxon>Pseudomonadota</taxon>
        <taxon>Betaproteobacteria</taxon>
        <taxon>Burkholderiales</taxon>
        <taxon>Sphaerotilaceae</taxon>
        <taxon>Sphaerotilus</taxon>
    </lineage>
</organism>
<name>A0ABN6PMN4_9BURK</name>
<feature type="binding site" evidence="5">
    <location>
        <position position="133"/>
    </location>
    <ligand>
        <name>FAD</name>
        <dbReference type="ChEBI" id="CHEBI:57692"/>
    </ligand>
</feature>
<dbReference type="InterPro" id="IPR022890">
    <property type="entry name" value="Fd--NADP_Rdtase_type_2"/>
</dbReference>
<dbReference type="SUPFAM" id="SSF51905">
    <property type="entry name" value="FAD/NAD(P)-binding domain"/>
    <property type="match status" value="2"/>
</dbReference>
<dbReference type="Gene3D" id="3.50.50.60">
    <property type="entry name" value="FAD/NAD(P)-binding domain"/>
    <property type="match status" value="3"/>
</dbReference>
<evidence type="ECO:0000313" key="8">
    <source>
        <dbReference type="Proteomes" id="UP001057498"/>
    </source>
</evidence>
<gene>
    <name evidence="7" type="ORF">CATMQ487_20800</name>
</gene>
<comment type="caution">
    <text evidence="5">Lacks conserved residue(s) required for the propagation of feature annotation.</text>
</comment>
<dbReference type="InterPro" id="IPR036188">
    <property type="entry name" value="FAD/NAD-bd_sf"/>
</dbReference>
<keyword evidence="8" id="KW-1185">Reference proteome</keyword>
<evidence type="ECO:0000313" key="7">
    <source>
        <dbReference type="EMBL" id="BDI05110.1"/>
    </source>
</evidence>
<proteinExistence type="inferred from homology"/>
<evidence type="ECO:0000256" key="5">
    <source>
        <dbReference type="HAMAP-Rule" id="MF_01685"/>
    </source>
</evidence>
<feature type="binding site" evidence="5">
    <location>
        <position position="312"/>
    </location>
    <ligand>
        <name>FAD</name>
        <dbReference type="ChEBI" id="CHEBI:57692"/>
    </ligand>
</feature>
<accession>A0ABN6PMN4</accession>
<comment type="cofactor">
    <cofactor evidence="5">
        <name>FAD</name>
        <dbReference type="ChEBI" id="CHEBI:57692"/>
    </cofactor>
    <text evidence="5">Binds 1 FAD per subunit.</text>
</comment>
<feature type="binding site" evidence="5">
    <location>
        <position position="52"/>
    </location>
    <ligand>
        <name>FAD</name>
        <dbReference type="ChEBI" id="CHEBI:57692"/>
    </ligand>
</feature>
<comment type="subunit">
    <text evidence="5">Homodimer.</text>
</comment>
<keyword evidence="2 5" id="KW-0274">FAD</keyword>
<keyword evidence="1 5" id="KW-0285">Flavoprotein</keyword>
<dbReference type="InterPro" id="IPR050097">
    <property type="entry name" value="Ferredoxin-NADP_redctase_2"/>
</dbReference>
<evidence type="ECO:0000256" key="3">
    <source>
        <dbReference type="ARBA" id="ARBA00022857"/>
    </source>
</evidence>
<sequence length="371" mass="39390">MAPVDPSSDATVVETDAVVIGAGPVGLWQVFQCGLLGLRCHVVDVLPEVGGQCIELYADKLLYDIPGLPPTCGRDFAAQLQQQVQPFEPVFHLGCQVTALTRQADGRFDLSTSGCSQVLRCRHVFIAAGVGAFLPRKLTLAGLDRYAPASVTYHQLPTDGVSGRHVVIVGGEDAALQMAVDLASGSDGRSDNDRPASVTLLHRRDQFSSDDGILLARFDLLRRSGLLQVCIGQPVEPVESDGPGGPVLAGLRIAPPEGDEFTLPLDRLIVCLGLSPRLGPIADWGLVMERKQLTVDTARFETSVPGIHAVGDVVTYPGKRKLIACGFHEAILAAFAAAERDRGGPVPLEYTTSSKTLQGRLGVRDSVTNAS</sequence>
<keyword evidence="4 5" id="KW-0560">Oxidoreductase</keyword>
<feature type="binding site" evidence="5">
    <location>
        <position position="44"/>
    </location>
    <ligand>
        <name>FAD</name>
        <dbReference type="ChEBI" id="CHEBI:57692"/>
    </ligand>
</feature>
<comment type="similarity">
    <text evidence="5">Belongs to the ferredoxin--NADP reductase type 2 family.</text>
</comment>
<comment type="catalytic activity">
    <reaction evidence="5">
        <text>2 reduced [2Fe-2S]-[ferredoxin] + NADP(+) + H(+) = 2 oxidized [2Fe-2S]-[ferredoxin] + NADPH</text>
        <dbReference type="Rhea" id="RHEA:20125"/>
        <dbReference type="Rhea" id="RHEA-COMP:10000"/>
        <dbReference type="Rhea" id="RHEA-COMP:10001"/>
        <dbReference type="ChEBI" id="CHEBI:15378"/>
        <dbReference type="ChEBI" id="CHEBI:33737"/>
        <dbReference type="ChEBI" id="CHEBI:33738"/>
        <dbReference type="ChEBI" id="CHEBI:57783"/>
        <dbReference type="ChEBI" id="CHEBI:58349"/>
        <dbReference type="EC" id="1.18.1.2"/>
    </reaction>
</comment>
<reference evidence="7" key="1">
    <citation type="submission" date="2022-04" db="EMBL/GenBank/DDBJ databases">
        <title>Whole genome sequence of Sphaerotilus sp. FB-5.</title>
        <authorList>
            <person name="Takeda M."/>
            <person name="Narihara S."/>
            <person name="Akimoto M."/>
            <person name="Akimoto R."/>
            <person name="Nishiyashiki S."/>
            <person name="Murakami T."/>
        </authorList>
    </citation>
    <scope>NUCLEOTIDE SEQUENCE</scope>
    <source>
        <strain evidence="7">FB-5</strain>
    </source>
</reference>
<dbReference type="Pfam" id="PF07992">
    <property type="entry name" value="Pyr_redox_2"/>
    <property type="match status" value="1"/>
</dbReference>
<dbReference type="PRINTS" id="PR00368">
    <property type="entry name" value="FADPNR"/>
</dbReference>
<evidence type="ECO:0000256" key="1">
    <source>
        <dbReference type="ARBA" id="ARBA00022630"/>
    </source>
</evidence>
<feature type="binding site" evidence="5">
    <location>
        <position position="97"/>
    </location>
    <ligand>
        <name>FAD</name>
        <dbReference type="ChEBI" id="CHEBI:57692"/>
    </ligand>
</feature>
<dbReference type="EC" id="1.18.1.2" evidence="5"/>
<feature type="binding site" evidence="5">
    <location>
        <position position="352"/>
    </location>
    <ligand>
        <name>FAD</name>
        <dbReference type="ChEBI" id="CHEBI:57692"/>
    </ligand>
</feature>
<dbReference type="InterPro" id="IPR023753">
    <property type="entry name" value="FAD/NAD-binding_dom"/>
</dbReference>
<dbReference type="HAMAP" id="MF_01685">
    <property type="entry name" value="FENR2"/>
    <property type="match status" value="1"/>
</dbReference>
<protein>
    <recommendedName>
        <fullName evidence="5">Ferredoxin--NADP reductase</fullName>
        <shortName evidence="5">FNR</shortName>
        <shortName evidence="5">Fd-NADP(+) reductase</shortName>
        <ecNumber evidence="5">1.18.1.2</ecNumber>
    </recommendedName>
</protein>
<dbReference type="PRINTS" id="PR00469">
    <property type="entry name" value="PNDRDTASEII"/>
</dbReference>
<evidence type="ECO:0000256" key="4">
    <source>
        <dbReference type="ARBA" id="ARBA00023002"/>
    </source>
</evidence>
<dbReference type="PANTHER" id="PTHR48105">
    <property type="entry name" value="THIOREDOXIN REDUCTASE 1-RELATED-RELATED"/>
    <property type="match status" value="1"/>
</dbReference>
<dbReference type="Proteomes" id="UP001057498">
    <property type="component" value="Chromosome"/>
</dbReference>